<dbReference type="InterPro" id="IPR008030">
    <property type="entry name" value="NmrA-like"/>
</dbReference>
<dbReference type="InterPro" id="IPR051164">
    <property type="entry name" value="NmrA-like_oxidored"/>
</dbReference>
<dbReference type="PANTHER" id="PTHR42748">
    <property type="entry name" value="NITROGEN METABOLITE REPRESSION PROTEIN NMRA FAMILY MEMBER"/>
    <property type="match status" value="1"/>
</dbReference>
<keyword evidence="2" id="KW-0521">NADP</keyword>
<dbReference type="Proteomes" id="UP001437256">
    <property type="component" value="Unassembled WGS sequence"/>
</dbReference>
<dbReference type="SUPFAM" id="SSF51735">
    <property type="entry name" value="NAD(P)-binding Rossmann-fold domains"/>
    <property type="match status" value="1"/>
</dbReference>
<dbReference type="Gene3D" id="3.90.25.10">
    <property type="entry name" value="UDP-galactose 4-epimerase, domain 1"/>
    <property type="match status" value="1"/>
</dbReference>
<comment type="similarity">
    <text evidence="1">Belongs to the NmrA-type oxidoreductase family.</text>
</comment>
<dbReference type="InterPro" id="IPR036291">
    <property type="entry name" value="NAD(P)-bd_dom_sf"/>
</dbReference>
<dbReference type="EMBL" id="JBBXMP010000144">
    <property type="protein sequence ID" value="KAL0061204.1"/>
    <property type="molecule type" value="Genomic_DNA"/>
</dbReference>
<evidence type="ECO:0000256" key="2">
    <source>
        <dbReference type="ARBA" id="ARBA00022857"/>
    </source>
</evidence>
<dbReference type="Gene3D" id="3.40.50.720">
    <property type="entry name" value="NAD(P)-binding Rossmann-like Domain"/>
    <property type="match status" value="1"/>
</dbReference>
<evidence type="ECO:0000259" key="3">
    <source>
        <dbReference type="Pfam" id="PF05368"/>
    </source>
</evidence>
<gene>
    <name evidence="4" type="ORF">AAF712_011963</name>
</gene>
<protein>
    <recommendedName>
        <fullName evidence="3">NmrA-like domain-containing protein</fullName>
    </recommendedName>
</protein>
<name>A0ABR2ZJ19_9AGAR</name>
<accession>A0ABR2ZJ19</accession>
<evidence type="ECO:0000256" key="1">
    <source>
        <dbReference type="ARBA" id="ARBA00006328"/>
    </source>
</evidence>
<sequence length="369" mass="40941">MSGSNPSTSTKKRIIFVTGSTGRQGRAFVDAVISREDNDLHILALTRNSKGQKARDIASRYSSHVSVVEGNLDEPDSIRGIFEAQKESGQDIWGVFCVLAFPGLGVNATGEEKQGKVRLFACISEYLLQSKNLDPEMVADLSLEFGVSHFVFSSVERGGEDADEIMMDDRLAKIRIEKHVKELGTKGLKWTIIRPGFFMENYEGFLGAITFGVLRAGLSHTTTIKLIAVDDIGYIAHGVFKHSPPYEGQILIAIGETPTIAQHEEAHQRATGGRSMSSIPLFVARLLISLNGETKRLIAEMERAHTFWANQPPDADCWRQVAAAKRAHPNMKSFEKWCLSVHKHEREMVPSREKGWNGVSLWKLLGGKH</sequence>
<proteinExistence type="inferred from homology"/>
<feature type="domain" description="NmrA-like" evidence="3">
    <location>
        <begin position="12"/>
        <end position="272"/>
    </location>
</feature>
<evidence type="ECO:0000313" key="4">
    <source>
        <dbReference type="EMBL" id="KAL0061204.1"/>
    </source>
</evidence>
<dbReference type="PANTHER" id="PTHR42748:SF7">
    <property type="entry name" value="NMRA LIKE REDOX SENSOR 1-RELATED"/>
    <property type="match status" value="1"/>
</dbReference>
<reference evidence="4 5" key="1">
    <citation type="submission" date="2024-05" db="EMBL/GenBank/DDBJ databases">
        <title>A draft genome resource for the thread blight pathogen Marasmius tenuissimus strain MS-2.</title>
        <authorList>
            <person name="Yulfo-Soto G.E."/>
            <person name="Baruah I.K."/>
            <person name="Amoako-Attah I."/>
            <person name="Bukari Y."/>
            <person name="Meinhardt L.W."/>
            <person name="Bailey B.A."/>
            <person name="Cohen S.P."/>
        </authorList>
    </citation>
    <scope>NUCLEOTIDE SEQUENCE [LARGE SCALE GENOMIC DNA]</scope>
    <source>
        <strain evidence="4 5">MS-2</strain>
    </source>
</reference>
<evidence type="ECO:0000313" key="5">
    <source>
        <dbReference type="Proteomes" id="UP001437256"/>
    </source>
</evidence>
<organism evidence="4 5">
    <name type="scientific">Marasmius tenuissimus</name>
    <dbReference type="NCBI Taxonomy" id="585030"/>
    <lineage>
        <taxon>Eukaryota</taxon>
        <taxon>Fungi</taxon>
        <taxon>Dikarya</taxon>
        <taxon>Basidiomycota</taxon>
        <taxon>Agaricomycotina</taxon>
        <taxon>Agaricomycetes</taxon>
        <taxon>Agaricomycetidae</taxon>
        <taxon>Agaricales</taxon>
        <taxon>Marasmiineae</taxon>
        <taxon>Marasmiaceae</taxon>
        <taxon>Marasmius</taxon>
    </lineage>
</organism>
<dbReference type="Pfam" id="PF05368">
    <property type="entry name" value="NmrA"/>
    <property type="match status" value="1"/>
</dbReference>
<keyword evidence="5" id="KW-1185">Reference proteome</keyword>
<comment type="caution">
    <text evidence="4">The sequence shown here is derived from an EMBL/GenBank/DDBJ whole genome shotgun (WGS) entry which is preliminary data.</text>
</comment>